<evidence type="ECO:0000256" key="1">
    <source>
        <dbReference type="ARBA" id="ARBA00004141"/>
    </source>
</evidence>
<feature type="transmembrane region" description="Helical" evidence="8">
    <location>
        <begin position="41"/>
        <end position="61"/>
    </location>
</feature>
<dbReference type="NCBIfam" id="TIGR00912">
    <property type="entry name" value="2A0309"/>
    <property type="match status" value="1"/>
</dbReference>
<feature type="transmembrane region" description="Helical" evidence="8">
    <location>
        <begin position="81"/>
        <end position="100"/>
    </location>
</feature>
<dbReference type="Gene3D" id="1.20.1740.10">
    <property type="entry name" value="Amino acid/polyamine transporter I"/>
    <property type="match status" value="1"/>
</dbReference>
<feature type="transmembrane region" description="Helical" evidence="8">
    <location>
        <begin position="278"/>
        <end position="298"/>
    </location>
</feature>
<dbReference type="Pfam" id="PF03845">
    <property type="entry name" value="Spore_permease"/>
    <property type="match status" value="1"/>
</dbReference>
<keyword evidence="4" id="KW-0309">Germination</keyword>
<keyword evidence="5 8" id="KW-0812">Transmembrane</keyword>
<evidence type="ECO:0000256" key="7">
    <source>
        <dbReference type="ARBA" id="ARBA00023136"/>
    </source>
</evidence>
<feature type="transmembrane region" description="Helical" evidence="8">
    <location>
        <begin position="305"/>
        <end position="324"/>
    </location>
</feature>
<evidence type="ECO:0000256" key="4">
    <source>
        <dbReference type="ARBA" id="ARBA00022544"/>
    </source>
</evidence>
<evidence type="ECO:0000256" key="8">
    <source>
        <dbReference type="SAM" id="Phobius"/>
    </source>
</evidence>
<evidence type="ECO:0000313" key="9">
    <source>
        <dbReference type="EMBL" id="KNZ69546.1"/>
    </source>
</evidence>
<keyword evidence="3" id="KW-0813">Transport</keyword>
<comment type="similarity">
    <text evidence="2">Belongs to the amino acid-polyamine-organocation (APC) superfamily. Spore germination protein (SGP) (TC 2.A.3.9) family.</text>
</comment>
<feature type="transmembrane region" description="Helical" evidence="8">
    <location>
        <begin position="183"/>
        <end position="204"/>
    </location>
</feature>
<proteinExistence type="inferred from homology"/>
<feature type="transmembrane region" description="Helical" evidence="8">
    <location>
        <begin position="216"/>
        <end position="238"/>
    </location>
</feature>
<keyword evidence="10" id="KW-1185">Reference proteome</keyword>
<organism evidence="9 10">
    <name type="scientific">Thermincola ferriacetica</name>
    <dbReference type="NCBI Taxonomy" id="281456"/>
    <lineage>
        <taxon>Bacteria</taxon>
        <taxon>Bacillati</taxon>
        <taxon>Bacillota</taxon>
        <taxon>Clostridia</taxon>
        <taxon>Eubacteriales</taxon>
        <taxon>Thermincolaceae</taxon>
        <taxon>Thermincola</taxon>
    </lineage>
</organism>
<dbReference type="GO" id="GO:0009847">
    <property type="term" value="P:spore germination"/>
    <property type="evidence" value="ECO:0007669"/>
    <property type="project" value="InterPro"/>
</dbReference>
<feature type="transmembrane region" description="Helical" evidence="8">
    <location>
        <begin position="12"/>
        <end position="29"/>
    </location>
</feature>
<feature type="transmembrane region" description="Helical" evidence="8">
    <location>
        <begin position="336"/>
        <end position="355"/>
    </location>
</feature>
<evidence type="ECO:0000256" key="6">
    <source>
        <dbReference type="ARBA" id="ARBA00022989"/>
    </source>
</evidence>
<keyword evidence="6 8" id="KW-1133">Transmembrane helix</keyword>
<dbReference type="GO" id="GO:0016020">
    <property type="term" value="C:membrane"/>
    <property type="evidence" value="ECO:0007669"/>
    <property type="project" value="UniProtKB-SubCell"/>
</dbReference>
<dbReference type="InterPro" id="IPR004761">
    <property type="entry name" value="Spore_GerAB"/>
</dbReference>
<feature type="transmembrane region" description="Helical" evidence="8">
    <location>
        <begin position="145"/>
        <end position="163"/>
    </location>
</feature>
<comment type="caution">
    <text evidence="9">The sequence shown here is derived from an EMBL/GenBank/DDBJ whole genome shotgun (WGS) entry which is preliminary data.</text>
</comment>
<dbReference type="RefSeq" id="WP_052218041.1">
    <property type="nucleotide sequence ID" value="NZ_LGTE01000011.1"/>
</dbReference>
<accession>A0A0L6W257</accession>
<keyword evidence="7 8" id="KW-0472">Membrane</keyword>
<gene>
    <name evidence="9" type="ORF">Tfer_1791</name>
</gene>
<dbReference type="EMBL" id="LGTE01000011">
    <property type="protein sequence ID" value="KNZ69546.1"/>
    <property type="molecule type" value="Genomic_DNA"/>
</dbReference>
<protein>
    <submittedName>
        <fullName evidence="9">Spore germination protein</fullName>
    </submittedName>
</protein>
<dbReference type="PANTHER" id="PTHR34975:SF2">
    <property type="entry name" value="SPORE GERMINATION PROTEIN A2"/>
    <property type="match status" value="1"/>
</dbReference>
<dbReference type="AlphaFoldDB" id="A0A0L6W257"/>
<evidence type="ECO:0000256" key="5">
    <source>
        <dbReference type="ARBA" id="ARBA00022692"/>
    </source>
</evidence>
<dbReference type="PANTHER" id="PTHR34975">
    <property type="entry name" value="SPORE GERMINATION PROTEIN A2"/>
    <property type="match status" value="1"/>
</dbReference>
<feature type="transmembrane region" description="Helical" evidence="8">
    <location>
        <begin position="112"/>
        <end position="133"/>
    </location>
</feature>
<evidence type="ECO:0000313" key="10">
    <source>
        <dbReference type="Proteomes" id="UP000037175"/>
    </source>
</evidence>
<evidence type="ECO:0000256" key="3">
    <source>
        <dbReference type="ARBA" id="ARBA00022448"/>
    </source>
</evidence>
<comment type="subcellular location">
    <subcellularLocation>
        <location evidence="1">Membrane</location>
        <topology evidence="1">Multi-pass membrane protein</topology>
    </subcellularLocation>
</comment>
<name>A0A0L6W257_9FIRM</name>
<sequence>MRNNKVITKWQWFSAIICSVIGTHILVLPRLVAQVSEQDSWITFLTAGPVTLLSAFSYYYVSAKFPQKNLFQYLPRVLGKFWGHVITLVTLIYILLYLGLSTRMFADGIKTYLLESTPLAIIIFSYILAVAYLAKGGVAAMCKVFDILLPGIISGVLLVIILPMKEADWGHLLPILPEGIGRVFAGVPVVMQAFIGCSLIGFFMPFTKNPKTSLPLLSGLVLSILLLTFLMITISTYFGTEELKHSLYPVLSMARGVQFPGSLIERMDTFFTLVWVPISYSTTVVQFYIAATGISGYLPKIKETAIYLGLAVSIIIISSSPKNVLQNLSLNFYTDFVGILIFFALPPVMVLVTFIKGAKSK</sequence>
<reference evidence="10" key="1">
    <citation type="submission" date="2015-07" db="EMBL/GenBank/DDBJ databases">
        <title>Complete Genome of Thermincola ferriacetica strain Z-0001T.</title>
        <authorList>
            <person name="Lusk B."/>
            <person name="Badalamenti J.P."/>
            <person name="Parameswaran P."/>
            <person name="Bond D.R."/>
            <person name="Torres C.I."/>
        </authorList>
    </citation>
    <scope>NUCLEOTIDE SEQUENCE [LARGE SCALE GENOMIC DNA]</scope>
    <source>
        <strain evidence="10">Z-0001</strain>
    </source>
</reference>
<evidence type="ECO:0000256" key="2">
    <source>
        <dbReference type="ARBA" id="ARBA00007998"/>
    </source>
</evidence>
<dbReference type="Proteomes" id="UP000037175">
    <property type="component" value="Unassembled WGS sequence"/>
</dbReference>